<evidence type="ECO:0000256" key="10">
    <source>
        <dbReference type="ARBA" id="ARBA00037811"/>
    </source>
</evidence>
<organism evidence="13">
    <name type="scientific">Scylla olivacea</name>
    <name type="common">Orange mud crab</name>
    <name type="synonym">Cancer olivacea</name>
    <dbReference type="NCBI Taxonomy" id="85551"/>
    <lineage>
        <taxon>Eukaryota</taxon>
        <taxon>Metazoa</taxon>
        <taxon>Ecdysozoa</taxon>
        <taxon>Arthropoda</taxon>
        <taxon>Crustacea</taxon>
        <taxon>Multicrustacea</taxon>
        <taxon>Malacostraca</taxon>
        <taxon>Eumalacostraca</taxon>
        <taxon>Eucarida</taxon>
        <taxon>Decapoda</taxon>
        <taxon>Pleocyemata</taxon>
        <taxon>Brachyura</taxon>
        <taxon>Eubrachyura</taxon>
        <taxon>Portunoidea</taxon>
        <taxon>Portunidae</taxon>
        <taxon>Portuninae</taxon>
        <taxon>Scylla</taxon>
    </lineage>
</organism>
<dbReference type="PROSITE" id="PS51419">
    <property type="entry name" value="RAB"/>
    <property type="match status" value="1"/>
</dbReference>
<evidence type="ECO:0008006" key="14">
    <source>
        <dbReference type="Google" id="ProtNLM"/>
    </source>
</evidence>
<keyword evidence="1" id="KW-0488">Methylation</keyword>
<evidence type="ECO:0000256" key="8">
    <source>
        <dbReference type="ARBA" id="ARBA00023288"/>
    </source>
</evidence>
<dbReference type="SMART" id="SM00173">
    <property type="entry name" value="RAS"/>
    <property type="match status" value="1"/>
</dbReference>
<dbReference type="GO" id="GO:0007165">
    <property type="term" value="P:signal transduction"/>
    <property type="evidence" value="ECO:0007669"/>
    <property type="project" value="InterPro"/>
</dbReference>
<dbReference type="PANTHER" id="PTHR24070">
    <property type="entry name" value="RAS, DI-RAS, AND RHEB FAMILY MEMBERS OF SMALL GTPASE SUPERFAMILY"/>
    <property type="match status" value="1"/>
</dbReference>
<dbReference type="SUPFAM" id="SSF52540">
    <property type="entry name" value="P-loop containing nucleoside triphosphate hydrolases"/>
    <property type="match status" value="1"/>
</dbReference>
<keyword evidence="4" id="KW-0378">Hydrolase</keyword>
<dbReference type="GO" id="GO:0005789">
    <property type="term" value="C:endoplasmic reticulum membrane"/>
    <property type="evidence" value="ECO:0007669"/>
    <property type="project" value="UniProtKB-SubCell"/>
</dbReference>
<evidence type="ECO:0000256" key="2">
    <source>
        <dbReference type="ARBA" id="ARBA00022723"/>
    </source>
</evidence>
<dbReference type="InterPro" id="IPR020849">
    <property type="entry name" value="Small_GTPase_Ras-type"/>
</dbReference>
<dbReference type="InterPro" id="IPR027417">
    <property type="entry name" value="P-loop_NTPase"/>
</dbReference>
<dbReference type="Gene3D" id="3.40.50.300">
    <property type="entry name" value="P-loop containing nucleotide triphosphate hydrolases"/>
    <property type="match status" value="1"/>
</dbReference>
<evidence type="ECO:0000256" key="3">
    <source>
        <dbReference type="ARBA" id="ARBA00022741"/>
    </source>
</evidence>
<dbReference type="GO" id="GO:0003924">
    <property type="term" value="F:GTPase activity"/>
    <property type="evidence" value="ECO:0007669"/>
    <property type="project" value="InterPro"/>
</dbReference>
<evidence type="ECO:0000256" key="11">
    <source>
        <dbReference type="ARBA" id="ARBA00037969"/>
    </source>
</evidence>
<evidence type="ECO:0000256" key="1">
    <source>
        <dbReference type="ARBA" id="ARBA00022481"/>
    </source>
</evidence>
<dbReference type="AlphaFoldDB" id="A0A0P4WH70"/>
<dbReference type="Pfam" id="PF00071">
    <property type="entry name" value="Ras"/>
    <property type="match status" value="1"/>
</dbReference>
<keyword evidence="8" id="KW-0449">Lipoprotein</keyword>
<keyword evidence="9" id="KW-0636">Prenylation</keyword>
<keyword evidence="6" id="KW-0342">GTP-binding</keyword>
<name>A0A0P4WH70_SCYOL</name>
<comment type="similarity">
    <text evidence="11">Belongs to the small GTPase superfamily. Rheb family.</text>
</comment>
<evidence type="ECO:0000256" key="12">
    <source>
        <dbReference type="ARBA" id="ARBA00049117"/>
    </source>
</evidence>
<keyword evidence="5" id="KW-0460">Magnesium</keyword>
<keyword evidence="3" id="KW-0547">Nucleotide-binding</keyword>
<proteinExistence type="inferred from homology"/>
<comment type="catalytic activity">
    <reaction evidence="12">
        <text>GTP + H2O = GDP + phosphate + H(+)</text>
        <dbReference type="Rhea" id="RHEA:19669"/>
        <dbReference type="ChEBI" id="CHEBI:15377"/>
        <dbReference type="ChEBI" id="CHEBI:15378"/>
        <dbReference type="ChEBI" id="CHEBI:37565"/>
        <dbReference type="ChEBI" id="CHEBI:43474"/>
        <dbReference type="ChEBI" id="CHEBI:58189"/>
    </reaction>
    <physiologicalReaction direction="left-to-right" evidence="12">
        <dbReference type="Rhea" id="RHEA:19670"/>
    </physiologicalReaction>
</comment>
<dbReference type="InterPro" id="IPR005225">
    <property type="entry name" value="Small_GTP-bd"/>
</dbReference>
<dbReference type="CDD" id="cd04137">
    <property type="entry name" value="RheB"/>
    <property type="match status" value="1"/>
</dbReference>
<dbReference type="PROSITE" id="PS51420">
    <property type="entry name" value="RHO"/>
    <property type="match status" value="1"/>
</dbReference>
<keyword evidence="7" id="KW-0472">Membrane</keyword>
<comment type="subcellular location">
    <subcellularLocation>
        <location evidence="10">Endoplasmic reticulum membrane</location>
        <topology evidence="10">Lipid-anchor</topology>
        <orientation evidence="10">Cytoplasmic side</orientation>
    </subcellularLocation>
</comment>
<evidence type="ECO:0000256" key="4">
    <source>
        <dbReference type="ARBA" id="ARBA00022801"/>
    </source>
</evidence>
<dbReference type="GO" id="GO:0046872">
    <property type="term" value="F:metal ion binding"/>
    <property type="evidence" value="ECO:0007669"/>
    <property type="project" value="UniProtKB-KW"/>
</dbReference>
<reference evidence="13" key="1">
    <citation type="submission" date="2015-09" db="EMBL/GenBank/DDBJ databases">
        <title>Scylla olivacea transcriptome.</title>
        <authorList>
            <person name="Ikhwanuddin M."/>
        </authorList>
    </citation>
    <scope>NUCLEOTIDE SEQUENCE</scope>
</reference>
<protein>
    <recommendedName>
        <fullName evidence="14">GTP-binding protein Rheb</fullName>
    </recommendedName>
</protein>
<dbReference type="PRINTS" id="PR00449">
    <property type="entry name" value="RASTRNSFRMNG"/>
</dbReference>
<evidence type="ECO:0000256" key="9">
    <source>
        <dbReference type="ARBA" id="ARBA00023289"/>
    </source>
</evidence>
<evidence type="ECO:0000256" key="6">
    <source>
        <dbReference type="ARBA" id="ARBA00023134"/>
    </source>
</evidence>
<dbReference type="PROSITE" id="PS51421">
    <property type="entry name" value="RAS"/>
    <property type="match status" value="1"/>
</dbReference>
<evidence type="ECO:0000256" key="7">
    <source>
        <dbReference type="ARBA" id="ARBA00023136"/>
    </source>
</evidence>
<dbReference type="InterPro" id="IPR001806">
    <property type="entry name" value="Small_GTPase"/>
</dbReference>
<evidence type="ECO:0000256" key="5">
    <source>
        <dbReference type="ARBA" id="ARBA00022842"/>
    </source>
</evidence>
<sequence length="182" mass="20370">MPPKDRKVAVMGYRSVGKSSLCIQFVDGQFVDSYDPTIENTFTKKLKVRGQEYGLELVDTAGQDEYSIFPAQYSMNIHGYVLVYSITSEKSFEVAQVIYDKILDMMGKVTVPVVLVGNKNDLHLERVVSTDQGRRLADNWKAAFLETSAKEHEAVNDIFTRAILEIERADGNLPPGNGCRIS</sequence>
<keyword evidence="2" id="KW-0479">Metal-binding</keyword>
<dbReference type="EMBL" id="GDRN01044672">
    <property type="protein sequence ID" value="JAI66908.1"/>
    <property type="molecule type" value="Transcribed_RNA"/>
</dbReference>
<dbReference type="FunFam" id="3.40.50.300:FF:000273">
    <property type="entry name" value="GTP-binding protein Rheb homolog"/>
    <property type="match status" value="1"/>
</dbReference>
<dbReference type="SMART" id="SM00174">
    <property type="entry name" value="RHO"/>
    <property type="match status" value="1"/>
</dbReference>
<dbReference type="NCBIfam" id="TIGR00231">
    <property type="entry name" value="small_GTP"/>
    <property type="match status" value="1"/>
</dbReference>
<dbReference type="GO" id="GO:0005525">
    <property type="term" value="F:GTP binding"/>
    <property type="evidence" value="ECO:0007669"/>
    <property type="project" value="UniProtKB-KW"/>
</dbReference>
<accession>A0A0P4WH70</accession>
<evidence type="ECO:0000313" key="13">
    <source>
        <dbReference type="EMBL" id="JAI66908.1"/>
    </source>
</evidence>
<dbReference type="SMART" id="SM00175">
    <property type="entry name" value="RAB"/>
    <property type="match status" value="1"/>
</dbReference>